<dbReference type="CDD" id="cd06587">
    <property type="entry name" value="VOC"/>
    <property type="match status" value="1"/>
</dbReference>
<evidence type="ECO:0000259" key="2">
    <source>
        <dbReference type="PROSITE" id="PS51819"/>
    </source>
</evidence>
<feature type="domain" description="VOC" evidence="2">
    <location>
        <begin position="94"/>
        <end position="205"/>
    </location>
</feature>
<evidence type="ECO:0000313" key="3">
    <source>
        <dbReference type="EMBL" id="CCH34234.1"/>
    </source>
</evidence>
<dbReference type="PANTHER" id="PTHR35908">
    <property type="entry name" value="HYPOTHETICAL FUSION PROTEIN"/>
    <property type="match status" value="1"/>
</dbReference>
<dbReference type="Gene3D" id="3.10.180.10">
    <property type="entry name" value="2,3-Dihydroxybiphenyl 1,2-Dioxygenase, domain 1"/>
    <property type="match status" value="1"/>
</dbReference>
<dbReference type="InterPro" id="IPR029068">
    <property type="entry name" value="Glyas_Bleomycin-R_OHBP_Dase"/>
</dbReference>
<proteinExistence type="predicted"/>
<dbReference type="PATRIC" id="fig|1179773.3.peg.7074"/>
<keyword evidence="4" id="KW-1185">Reference proteome</keyword>
<dbReference type="SUPFAM" id="SSF54593">
    <property type="entry name" value="Glyoxalase/Bleomycin resistance protein/Dihydroxybiphenyl dioxygenase"/>
    <property type="match status" value="1"/>
</dbReference>
<dbReference type="PANTHER" id="PTHR35908:SF1">
    <property type="entry name" value="CONSERVED PROTEIN"/>
    <property type="match status" value="1"/>
</dbReference>
<accession>K0KBN0</accession>
<dbReference type="InterPro" id="IPR041581">
    <property type="entry name" value="Glyoxalase_6"/>
</dbReference>
<dbReference type="AlphaFoldDB" id="K0KBN0"/>
<reference evidence="3 4" key="1">
    <citation type="journal article" date="2012" name="BMC Genomics">
        <title>Complete genome sequence of Saccharothrix espanaensis DSM 44229T and comparison to the other completely sequenced Pseudonocardiaceae.</title>
        <authorList>
            <person name="Strobel T."/>
            <person name="Al-Dilaimi A."/>
            <person name="Blom J."/>
            <person name="Gessner A."/>
            <person name="Kalinowski J."/>
            <person name="Luzhetska M."/>
            <person name="Puhler A."/>
            <person name="Szczepanowski R."/>
            <person name="Bechthold A."/>
            <person name="Ruckert C."/>
        </authorList>
    </citation>
    <scope>NUCLEOTIDE SEQUENCE [LARGE SCALE GENOMIC DNA]</scope>
    <source>
        <strain evidence="4">ATCC 51144 / DSM 44229 / JCM 9112 / NBRC 15066 / NRRL 15764</strain>
    </source>
</reference>
<evidence type="ECO:0000313" key="4">
    <source>
        <dbReference type="Proteomes" id="UP000006281"/>
    </source>
</evidence>
<dbReference type="Proteomes" id="UP000006281">
    <property type="component" value="Chromosome"/>
</dbReference>
<dbReference type="STRING" id="1179773.BN6_69990"/>
<dbReference type="Pfam" id="PF18029">
    <property type="entry name" value="Glyoxalase_6"/>
    <property type="match status" value="1"/>
</dbReference>
<sequence length="206" mass="22167">MLLVGPVVPRRVVNPVPPVPTGSCALFVPPPPTHHRPGHRPCHRHRRAPRSARGTTTPRPRPPKSPHRHVRAGHSLTDGGLSVGGATFPDMTLTIGMITIDTADPHKLAEFWTKALDTEVRHDWGEFLIIGPAVEGGLQLGLQRADDIAPGKNRVHFDAHVPDRAAEVARLVELGATEVAEHTVPGLTWTVLADPDGNQFCVGQPG</sequence>
<dbReference type="InterPro" id="IPR037523">
    <property type="entry name" value="VOC_core"/>
</dbReference>
<gene>
    <name evidence="3" type="ordered locus">BN6_69990</name>
</gene>
<organism evidence="3 4">
    <name type="scientific">Saccharothrix espanaensis (strain ATCC 51144 / DSM 44229 / JCM 9112 / NBRC 15066 / NRRL 15764)</name>
    <dbReference type="NCBI Taxonomy" id="1179773"/>
    <lineage>
        <taxon>Bacteria</taxon>
        <taxon>Bacillati</taxon>
        <taxon>Actinomycetota</taxon>
        <taxon>Actinomycetes</taxon>
        <taxon>Pseudonocardiales</taxon>
        <taxon>Pseudonocardiaceae</taxon>
        <taxon>Saccharothrix</taxon>
    </lineage>
</organism>
<dbReference type="eggNOG" id="COG0346">
    <property type="taxonomic scope" value="Bacteria"/>
</dbReference>
<dbReference type="HOGENOM" id="CLU_1331147_0_0_11"/>
<feature type="compositionally biased region" description="Basic residues" evidence="1">
    <location>
        <begin position="33"/>
        <end position="50"/>
    </location>
</feature>
<dbReference type="PROSITE" id="PS51819">
    <property type="entry name" value="VOC"/>
    <property type="match status" value="1"/>
</dbReference>
<evidence type="ECO:0000256" key="1">
    <source>
        <dbReference type="SAM" id="MobiDB-lite"/>
    </source>
</evidence>
<feature type="region of interest" description="Disordered" evidence="1">
    <location>
        <begin position="28"/>
        <end position="81"/>
    </location>
</feature>
<feature type="compositionally biased region" description="Basic residues" evidence="1">
    <location>
        <begin position="61"/>
        <end position="72"/>
    </location>
</feature>
<dbReference type="EMBL" id="HE804045">
    <property type="protein sequence ID" value="CCH34234.1"/>
    <property type="molecule type" value="Genomic_DNA"/>
</dbReference>
<dbReference type="KEGG" id="sesp:BN6_69990"/>
<name>K0KBN0_SACES</name>
<protein>
    <recommendedName>
        <fullName evidence="2">VOC domain-containing protein</fullName>
    </recommendedName>
</protein>